<accession>A0ABU8H6W3</accession>
<comment type="caution">
    <text evidence="1">The sequence shown here is derived from an EMBL/GenBank/DDBJ whole genome shotgun (WGS) entry which is preliminary data.</text>
</comment>
<reference evidence="1 2" key="1">
    <citation type="journal article" date="2013" name="Int. J. Syst. Evol. Microbiol.">
        <title>Sphingomonas kyungheensis sp. nov., a bacterium with ginsenoside-converting activity isolated from soil of a ginseng field.</title>
        <authorList>
            <person name="Son H.M."/>
            <person name="Yang J.E."/>
            <person name="Park Y."/>
            <person name="Han C.K."/>
            <person name="Kim S.G."/>
            <person name="Kook M."/>
            <person name="Yi T.H."/>
        </authorList>
    </citation>
    <scope>NUCLEOTIDE SEQUENCE [LARGE SCALE GENOMIC DNA]</scope>
    <source>
        <strain evidence="1 2">LMG 26582</strain>
    </source>
</reference>
<protein>
    <submittedName>
        <fullName evidence="1">Phenol hydroxylase subunit</fullName>
    </submittedName>
</protein>
<dbReference type="Pfam" id="PF06099">
    <property type="entry name" value="Phenol_hyd_sub"/>
    <property type="match status" value="1"/>
</dbReference>
<dbReference type="RefSeq" id="WP_062126698.1">
    <property type="nucleotide sequence ID" value="NZ_JBBBDM010000012.1"/>
</dbReference>
<name>A0ABU8H6W3_9SPHN</name>
<keyword evidence="2" id="KW-1185">Reference proteome</keyword>
<dbReference type="InterPro" id="IPR010353">
    <property type="entry name" value="DmpK"/>
</dbReference>
<dbReference type="EMBL" id="JBBBDM010000012">
    <property type="protein sequence ID" value="MEI5688709.1"/>
    <property type="molecule type" value="Genomic_DNA"/>
</dbReference>
<evidence type="ECO:0000313" key="2">
    <source>
        <dbReference type="Proteomes" id="UP001367771"/>
    </source>
</evidence>
<gene>
    <name evidence="1" type="ORF">V8201_16565</name>
</gene>
<proteinExistence type="predicted"/>
<evidence type="ECO:0000313" key="1">
    <source>
        <dbReference type="EMBL" id="MEI5688709.1"/>
    </source>
</evidence>
<dbReference type="Proteomes" id="UP001367771">
    <property type="component" value="Unassembled WGS sequence"/>
</dbReference>
<organism evidence="1 2">
    <name type="scientific">Sphingomonas kyungheensis</name>
    <dbReference type="NCBI Taxonomy" id="1069987"/>
    <lineage>
        <taxon>Bacteria</taxon>
        <taxon>Pseudomonadati</taxon>
        <taxon>Pseudomonadota</taxon>
        <taxon>Alphaproteobacteria</taxon>
        <taxon>Sphingomonadales</taxon>
        <taxon>Sphingomonadaceae</taxon>
        <taxon>Sphingomonas</taxon>
    </lineage>
</organism>
<sequence>MLEVQHAPSQSGRRVKLQAVVTGVTDRGIVQFDFVYGDPDLSVELVLPVAAFREFCGENRCLVTAADPAESAAVLRLVAGSSAPVRTVGALA</sequence>